<dbReference type="GO" id="GO:0019546">
    <property type="term" value="P:L-arginine deiminase pathway"/>
    <property type="evidence" value="ECO:0007669"/>
    <property type="project" value="TreeGrafter"/>
</dbReference>
<evidence type="ECO:0000259" key="5">
    <source>
        <dbReference type="Pfam" id="PF00696"/>
    </source>
</evidence>
<dbReference type="PRINTS" id="PR01469">
    <property type="entry name" value="CARBMTKINASE"/>
</dbReference>
<keyword evidence="2 4" id="KW-0808">Transferase</keyword>
<organism evidence="6 7">
    <name type="scientific">Desulfosarcina ovata subsp. sediminis</name>
    <dbReference type="NCBI Taxonomy" id="885957"/>
    <lineage>
        <taxon>Bacteria</taxon>
        <taxon>Pseudomonadati</taxon>
        <taxon>Thermodesulfobacteriota</taxon>
        <taxon>Desulfobacteria</taxon>
        <taxon>Desulfobacterales</taxon>
        <taxon>Desulfosarcinaceae</taxon>
        <taxon>Desulfosarcina</taxon>
    </lineage>
</organism>
<dbReference type="CDD" id="cd04235">
    <property type="entry name" value="AAK_CK"/>
    <property type="match status" value="1"/>
</dbReference>
<dbReference type="GO" id="GO:0008804">
    <property type="term" value="F:carbamate kinase activity"/>
    <property type="evidence" value="ECO:0007669"/>
    <property type="project" value="InterPro"/>
</dbReference>
<dbReference type="Proteomes" id="UP000425960">
    <property type="component" value="Chromosome"/>
</dbReference>
<gene>
    <name evidence="6" type="primary">cpkA</name>
    <name evidence="6" type="ORF">DSCO28_21040</name>
</gene>
<evidence type="ECO:0000256" key="1">
    <source>
        <dbReference type="ARBA" id="ARBA00011066"/>
    </source>
</evidence>
<dbReference type="AlphaFoldDB" id="A0A5K7ZH61"/>
<dbReference type="InterPro" id="IPR003964">
    <property type="entry name" value="Carb_kinase"/>
</dbReference>
<accession>A0A5K7ZH61</accession>
<evidence type="ECO:0000313" key="6">
    <source>
        <dbReference type="EMBL" id="BBO81538.1"/>
    </source>
</evidence>
<dbReference type="PIRSF" id="PIRSF000723">
    <property type="entry name" value="Carbamate_kin"/>
    <property type="match status" value="1"/>
</dbReference>
<feature type="domain" description="Aspartate/glutamate/uridylate kinase" evidence="5">
    <location>
        <begin position="12"/>
        <end position="295"/>
    </location>
</feature>
<evidence type="ECO:0000256" key="4">
    <source>
        <dbReference type="PIRNR" id="PIRNR000723"/>
    </source>
</evidence>
<dbReference type="Gene3D" id="3.40.1160.10">
    <property type="entry name" value="Acetylglutamate kinase-like"/>
    <property type="match status" value="1"/>
</dbReference>
<name>A0A5K7ZH61_9BACT</name>
<dbReference type="PANTHER" id="PTHR30409">
    <property type="entry name" value="CARBAMATE KINASE"/>
    <property type="match status" value="1"/>
</dbReference>
<evidence type="ECO:0000256" key="2">
    <source>
        <dbReference type="ARBA" id="ARBA00022679"/>
    </source>
</evidence>
<sequence>MTKGKTEQKPVLLVALGGNALIRKGETGTVDEQFANLKIPMAQIARLSRDYRIIITHGNGPQVGNLLLQQECCDAVPRLPLEILVAQTQGQIGYMIESTLDEALMALGINDQPLVSLISYVVVDKNDKAFLHPDKPVGPAFSREKAASLPYPTVRTPKGHRRVVVSPKPVTIVEKREIRTLIDSGFIVICCGGGGIPVVRAGRTFDGVDAVIDKDLASARLAVEVGVDLMVIATDVAGVALDYGKPGQRYLKRVDRETAARYINEGHFSAGAMLPKVEAAMQFIHGGGKRALITSLERITEAVAGKAGTEFRKTC</sequence>
<proteinExistence type="inferred from homology"/>
<dbReference type="PANTHER" id="PTHR30409:SF1">
    <property type="entry name" value="CARBAMATE KINASE-RELATED"/>
    <property type="match status" value="1"/>
</dbReference>
<dbReference type="InterPro" id="IPR001048">
    <property type="entry name" value="Asp/Glu/Uridylate_kinase"/>
</dbReference>
<keyword evidence="3 4" id="KW-0418">Kinase</keyword>
<comment type="similarity">
    <text evidence="1 4">Belongs to the carbamate kinase family.</text>
</comment>
<dbReference type="KEGG" id="dov:DSCO28_21040"/>
<dbReference type="EMBL" id="AP021876">
    <property type="protein sequence ID" value="BBO81538.1"/>
    <property type="molecule type" value="Genomic_DNA"/>
</dbReference>
<reference evidence="6 7" key="1">
    <citation type="submission" date="2019-11" db="EMBL/GenBank/DDBJ databases">
        <title>Comparative genomics of hydrocarbon-degrading Desulfosarcina strains.</title>
        <authorList>
            <person name="Watanabe M."/>
            <person name="Kojima H."/>
            <person name="Fukui M."/>
        </authorList>
    </citation>
    <scope>NUCLEOTIDE SEQUENCE [LARGE SCALE GENOMIC DNA]</scope>
    <source>
        <strain evidence="6 7">28bB2T</strain>
    </source>
</reference>
<evidence type="ECO:0000256" key="3">
    <source>
        <dbReference type="ARBA" id="ARBA00022777"/>
    </source>
</evidence>
<dbReference type="GO" id="GO:0005829">
    <property type="term" value="C:cytosol"/>
    <property type="evidence" value="ECO:0007669"/>
    <property type="project" value="TreeGrafter"/>
</dbReference>
<dbReference type="Pfam" id="PF00696">
    <property type="entry name" value="AA_kinase"/>
    <property type="match status" value="1"/>
</dbReference>
<protein>
    <recommendedName>
        <fullName evidence="4">Carbamate kinase</fullName>
    </recommendedName>
</protein>
<dbReference type="NCBIfam" id="NF009007">
    <property type="entry name" value="PRK12352.1"/>
    <property type="match status" value="1"/>
</dbReference>
<evidence type="ECO:0000313" key="7">
    <source>
        <dbReference type="Proteomes" id="UP000425960"/>
    </source>
</evidence>
<dbReference type="FunFam" id="3.40.1160.10:FF:000007">
    <property type="entry name" value="Carbamate kinase"/>
    <property type="match status" value="1"/>
</dbReference>
<dbReference type="RefSeq" id="WP_155310067.1">
    <property type="nucleotide sequence ID" value="NZ_AP021876.1"/>
</dbReference>
<dbReference type="InterPro" id="IPR036393">
    <property type="entry name" value="AceGlu_kinase-like_sf"/>
</dbReference>
<dbReference type="SUPFAM" id="SSF53633">
    <property type="entry name" value="Carbamate kinase-like"/>
    <property type="match status" value="1"/>
</dbReference>